<protein>
    <submittedName>
        <fullName evidence="1">Uncharacterized protein</fullName>
    </submittedName>
</protein>
<dbReference type="Gramene" id="ONH91345">
    <property type="protein sequence ID" value="ONH91345"/>
    <property type="gene ID" value="PRUPE_8G108000"/>
</dbReference>
<name>A0A251MW76_PRUPE</name>
<keyword evidence="2" id="KW-1185">Reference proteome</keyword>
<dbReference type="Proteomes" id="UP000006882">
    <property type="component" value="Chromosome G8"/>
</dbReference>
<accession>A0A251MW76</accession>
<dbReference type="AlphaFoldDB" id="A0A251MW76"/>
<evidence type="ECO:0000313" key="2">
    <source>
        <dbReference type="Proteomes" id="UP000006882"/>
    </source>
</evidence>
<reference evidence="1 2" key="1">
    <citation type="journal article" date="2013" name="Nat. Genet.">
        <title>The high-quality draft genome of peach (Prunus persica) identifies unique patterns of genetic diversity, domestication and genome evolution.</title>
        <authorList>
            <consortium name="International Peach Genome Initiative"/>
            <person name="Verde I."/>
            <person name="Abbott A.G."/>
            <person name="Scalabrin S."/>
            <person name="Jung S."/>
            <person name="Shu S."/>
            <person name="Marroni F."/>
            <person name="Zhebentyayeva T."/>
            <person name="Dettori M.T."/>
            <person name="Grimwood J."/>
            <person name="Cattonaro F."/>
            <person name="Zuccolo A."/>
            <person name="Rossini L."/>
            <person name="Jenkins J."/>
            <person name="Vendramin E."/>
            <person name="Meisel L.A."/>
            <person name="Decroocq V."/>
            <person name="Sosinski B."/>
            <person name="Prochnik S."/>
            <person name="Mitros T."/>
            <person name="Policriti A."/>
            <person name="Cipriani G."/>
            <person name="Dondini L."/>
            <person name="Ficklin S."/>
            <person name="Goodstein D.M."/>
            <person name="Xuan P."/>
            <person name="Del Fabbro C."/>
            <person name="Aramini V."/>
            <person name="Copetti D."/>
            <person name="Gonzalez S."/>
            <person name="Horner D.S."/>
            <person name="Falchi R."/>
            <person name="Lucas S."/>
            <person name="Mica E."/>
            <person name="Maldonado J."/>
            <person name="Lazzari B."/>
            <person name="Bielenberg D."/>
            <person name="Pirona R."/>
            <person name="Miculan M."/>
            <person name="Barakat A."/>
            <person name="Testolin R."/>
            <person name="Stella A."/>
            <person name="Tartarini S."/>
            <person name="Tonutti P."/>
            <person name="Arus P."/>
            <person name="Orellana A."/>
            <person name="Wells C."/>
            <person name="Main D."/>
            <person name="Vizzotto G."/>
            <person name="Silva H."/>
            <person name="Salamini F."/>
            <person name="Schmutz J."/>
            <person name="Morgante M."/>
            <person name="Rokhsar D.S."/>
        </authorList>
    </citation>
    <scope>NUCLEOTIDE SEQUENCE [LARGE SCALE GENOMIC DNA]</scope>
    <source>
        <strain evidence="2">cv. Nemared</strain>
    </source>
</reference>
<evidence type="ECO:0000313" key="1">
    <source>
        <dbReference type="EMBL" id="ONH91345.1"/>
    </source>
</evidence>
<sequence length="82" mass="8903">MLSLGLGLDATSVTSHVVVNSEADTLRRDTVAYWRWNVGFTGLIASSLVMPQTMVATKPTEIRKKMAMNTNAHCRGLPSLSP</sequence>
<proteinExistence type="predicted"/>
<dbReference type="EMBL" id="CM007658">
    <property type="protein sequence ID" value="ONH91345.1"/>
    <property type="molecule type" value="Genomic_DNA"/>
</dbReference>
<organism evidence="1 2">
    <name type="scientific">Prunus persica</name>
    <name type="common">Peach</name>
    <name type="synonym">Amygdalus persica</name>
    <dbReference type="NCBI Taxonomy" id="3760"/>
    <lineage>
        <taxon>Eukaryota</taxon>
        <taxon>Viridiplantae</taxon>
        <taxon>Streptophyta</taxon>
        <taxon>Embryophyta</taxon>
        <taxon>Tracheophyta</taxon>
        <taxon>Spermatophyta</taxon>
        <taxon>Magnoliopsida</taxon>
        <taxon>eudicotyledons</taxon>
        <taxon>Gunneridae</taxon>
        <taxon>Pentapetalae</taxon>
        <taxon>rosids</taxon>
        <taxon>fabids</taxon>
        <taxon>Rosales</taxon>
        <taxon>Rosaceae</taxon>
        <taxon>Amygdaloideae</taxon>
        <taxon>Amygdaleae</taxon>
        <taxon>Prunus</taxon>
    </lineage>
</organism>
<gene>
    <name evidence="1" type="ORF">PRUPE_8G108000</name>
</gene>